<proteinExistence type="predicted"/>
<feature type="compositionally biased region" description="Basic and acidic residues" evidence="1">
    <location>
        <begin position="234"/>
        <end position="299"/>
    </location>
</feature>
<accession>A0ABD0KKT8</accession>
<dbReference type="EMBL" id="JACVVK020000162">
    <property type="protein sequence ID" value="KAK7487596.1"/>
    <property type="molecule type" value="Genomic_DNA"/>
</dbReference>
<feature type="region of interest" description="Disordered" evidence="1">
    <location>
        <begin position="128"/>
        <end position="150"/>
    </location>
</feature>
<reference evidence="2 3" key="1">
    <citation type="journal article" date="2023" name="Sci. Data">
        <title>Genome assembly of the Korean intertidal mud-creeper Batillaria attramentaria.</title>
        <authorList>
            <person name="Patra A.K."/>
            <person name="Ho P.T."/>
            <person name="Jun S."/>
            <person name="Lee S.J."/>
            <person name="Kim Y."/>
            <person name="Won Y.J."/>
        </authorList>
    </citation>
    <scope>NUCLEOTIDE SEQUENCE [LARGE SCALE GENOMIC DNA]</scope>
    <source>
        <strain evidence="2">Wonlab-2016</strain>
    </source>
</reference>
<evidence type="ECO:0000256" key="1">
    <source>
        <dbReference type="SAM" id="MobiDB-lite"/>
    </source>
</evidence>
<dbReference type="AlphaFoldDB" id="A0ABD0KKT8"/>
<protein>
    <recommendedName>
        <fullName evidence="4">Ig-like domain-containing protein</fullName>
    </recommendedName>
</protein>
<gene>
    <name evidence="2" type="ORF">BaRGS_00021146</name>
</gene>
<name>A0ABD0KKT8_9CAEN</name>
<comment type="caution">
    <text evidence="2">The sequence shown here is derived from an EMBL/GenBank/DDBJ whole genome shotgun (WGS) entry which is preliminary data.</text>
</comment>
<feature type="non-terminal residue" evidence="2">
    <location>
        <position position="1"/>
    </location>
</feature>
<evidence type="ECO:0008006" key="4">
    <source>
        <dbReference type="Google" id="ProtNLM"/>
    </source>
</evidence>
<organism evidence="2 3">
    <name type="scientific">Batillaria attramentaria</name>
    <dbReference type="NCBI Taxonomy" id="370345"/>
    <lineage>
        <taxon>Eukaryota</taxon>
        <taxon>Metazoa</taxon>
        <taxon>Spiralia</taxon>
        <taxon>Lophotrochozoa</taxon>
        <taxon>Mollusca</taxon>
        <taxon>Gastropoda</taxon>
        <taxon>Caenogastropoda</taxon>
        <taxon>Sorbeoconcha</taxon>
        <taxon>Cerithioidea</taxon>
        <taxon>Batillariidae</taxon>
        <taxon>Batillaria</taxon>
    </lineage>
</organism>
<evidence type="ECO:0000313" key="3">
    <source>
        <dbReference type="Proteomes" id="UP001519460"/>
    </source>
</evidence>
<feature type="compositionally biased region" description="Polar residues" evidence="1">
    <location>
        <begin position="399"/>
        <end position="414"/>
    </location>
</feature>
<keyword evidence="3" id="KW-1185">Reference proteome</keyword>
<feature type="compositionally biased region" description="Basic and acidic residues" evidence="1">
    <location>
        <begin position="323"/>
        <end position="341"/>
    </location>
</feature>
<dbReference type="Proteomes" id="UP001519460">
    <property type="component" value="Unassembled WGS sequence"/>
</dbReference>
<feature type="region of interest" description="Disordered" evidence="1">
    <location>
        <begin position="227"/>
        <end position="414"/>
    </location>
</feature>
<sequence length="414" mass="47407">TSSLEVRQEPIAVYSKQTGQYHVQLTCTSHHGTTASVIWTNPLGQKLNSSSSDGGEFRLLLPNPVTSGLYDCCALAPNAKTTCPESSSASVLVDNVDARFMVMDAEHLHKLREMDITHLAALKRMEASSKTKETELSEKQKKMEASSKTKETELLEKLKDMEVNFKKMETELSTIRREKNNMKQKLLNFTSVYKCETTGESSDLKQQMEKLQSKCIQINSIRDFNKLNAPKHSKLNDHDYTRRGQVNHDPRSPEYTRRGQVNHDPRSPEYTRRGQVNHDPRSPEYTRPRQVNHDPRSPEYTRPGQVNHDPRSPEYTRPGQVNHDLRSPEYTRPGQDNHDPRSPVYTRPGQVNHDPRSPVYTRPGQVNHDPRSPLYATPGQVYHEYTRSGQESHDPHNPDYTTPRQTMTTPDLDK</sequence>
<evidence type="ECO:0000313" key="2">
    <source>
        <dbReference type="EMBL" id="KAK7487596.1"/>
    </source>
</evidence>
<feature type="compositionally biased region" description="Basic and acidic residues" evidence="1">
    <location>
        <begin position="384"/>
        <end position="397"/>
    </location>
</feature>